<dbReference type="InterPro" id="IPR004875">
    <property type="entry name" value="DDE_SF_endonuclease_dom"/>
</dbReference>
<protein>
    <submittedName>
        <fullName evidence="4">Tigger transposable element-derived protein 3-like</fullName>
    </submittedName>
</protein>
<dbReference type="SMART" id="SM00674">
    <property type="entry name" value="CENPB"/>
    <property type="match status" value="1"/>
</dbReference>
<dbReference type="PANTHER" id="PTHR19303">
    <property type="entry name" value="TRANSPOSON"/>
    <property type="match status" value="1"/>
</dbReference>
<feature type="compositionally biased region" description="Polar residues" evidence="2">
    <location>
        <begin position="409"/>
        <end position="425"/>
    </location>
</feature>
<dbReference type="SUPFAM" id="SSF46689">
    <property type="entry name" value="Homeodomain-like"/>
    <property type="match status" value="2"/>
</dbReference>
<name>A0AAV4HA24_9GAST</name>
<keyword evidence="1" id="KW-0238">DNA-binding</keyword>
<accession>A0AAV4HA24</accession>
<dbReference type="Gene3D" id="1.10.10.60">
    <property type="entry name" value="Homeodomain-like"/>
    <property type="match status" value="2"/>
</dbReference>
<keyword evidence="5" id="KW-1185">Reference proteome</keyword>
<evidence type="ECO:0000256" key="2">
    <source>
        <dbReference type="SAM" id="MobiDB-lite"/>
    </source>
</evidence>
<gene>
    <name evidence="4" type="ORF">ElyMa_004390400</name>
</gene>
<proteinExistence type="predicted"/>
<organism evidence="4 5">
    <name type="scientific">Elysia marginata</name>
    <dbReference type="NCBI Taxonomy" id="1093978"/>
    <lineage>
        <taxon>Eukaryota</taxon>
        <taxon>Metazoa</taxon>
        <taxon>Spiralia</taxon>
        <taxon>Lophotrochozoa</taxon>
        <taxon>Mollusca</taxon>
        <taxon>Gastropoda</taxon>
        <taxon>Heterobranchia</taxon>
        <taxon>Euthyneura</taxon>
        <taxon>Panpulmonata</taxon>
        <taxon>Sacoglossa</taxon>
        <taxon>Placobranchoidea</taxon>
        <taxon>Plakobranchidae</taxon>
        <taxon>Elysia</taxon>
    </lineage>
</organism>
<feature type="region of interest" description="Disordered" evidence="2">
    <location>
        <begin position="48"/>
        <end position="73"/>
    </location>
</feature>
<evidence type="ECO:0000259" key="3">
    <source>
        <dbReference type="PROSITE" id="PS51253"/>
    </source>
</evidence>
<dbReference type="InterPro" id="IPR050863">
    <property type="entry name" value="CenT-Element_Derived"/>
</dbReference>
<evidence type="ECO:0000313" key="4">
    <source>
        <dbReference type="EMBL" id="GFR93948.1"/>
    </source>
</evidence>
<dbReference type="PROSITE" id="PS51253">
    <property type="entry name" value="HTH_CENPB"/>
    <property type="match status" value="1"/>
</dbReference>
<comment type="caution">
    <text evidence="4">The sequence shown here is derived from an EMBL/GenBank/DDBJ whole genome shotgun (WGS) entry which is preliminary data.</text>
</comment>
<evidence type="ECO:0000313" key="5">
    <source>
        <dbReference type="Proteomes" id="UP000762676"/>
    </source>
</evidence>
<dbReference type="Pfam" id="PF03184">
    <property type="entry name" value="DDE_1"/>
    <property type="match status" value="1"/>
</dbReference>
<dbReference type="PANTHER" id="PTHR19303:SF73">
    <property type="entry name" value="PROTEIN PDC2"/>
    <property type="match status" value="1"/>
</dbReference>
<dbReference type="InterPro" id="IPR006600">
    <property type="entry name" value="HTH_CenpB_DNA-bd_dom"/>
</dbReference>
<dbReference type="Proteomes" id="UP000762676">
    <property type="component" value="Unassembled WGS sequence"/>
</dbReference>
<reference evidence="4 5" key="1">
    <citation type="journal article" date="2021" name="Elife">
        <title>Chloroplast acquisition without the gene transfer in kleptoplastic sea slugs, Plakobranchus ocellatus.</title>
        <authorList>
            <person name="Maeda T."/>
            <person name="Takahashi S."/>
            <person name="Yoshida T."/>
            <person name="Shimamura S."/>
            <person name="Takaki Y."/>
            <person name="Nagai Y."/>
            <person name="Toyoda A."/>
            <person name="Suzuki Y."/>
            <person name="Arimoto A."/>
            <person name="Ishii H."/>
            <person name="Satoh N."/>
            <person name="Nishiyama T."/>
            <person name="Hasebe M."/>
            <person name="Maruyama T."/>
            <person name="Minagawa J."/>
            <person name="Obokata J."/>
            <person name="Shigenobu S."/>
        </authorList>
    </citation>
    <scope>NUCLEOTIDE SEQUENCE [LARGE SCALE GENOMIC DNA]</scope>
</reference>
<sequence length="425" mass="48107">MACKKRVDLSFDVKLQVLDALENPGATIMKVAEKFSISKSQVGRIKQSKESLRELTQSPSILGKKRKRDQEQNDVGGALAHWMTDKVAQGARLSGHLLKKKATELAASKGESFNPSNGWLYRWKQKNGVAFKKEHGEKQAANFAAAQAWRDDELLKILDAFEPRNIFNADETGLYFRGFPDRGDCSKSTELTGGKKAMERITMLLCTNMTGGEEKLSVFVIGKSKQPKSFPKDLSKLPVRYRNSANAWMTGFLFKEWLYEWNNKLKIQDRRVLLLVDNLLSACATEEEEADMDDFHDVAINSALSREEFEAMVEQDSGLETNGEMSNIDLLRELNSTSLAVDEEDDIAAVPLSIEQKMEMLNCMRQFIEKKGMESAMPTLRAFEKTIFSEAKKQDRQHQTRSSRKLQDVLSQPESNSTFQDHPSK</sequence>
<evidence type="ECO:0000256" key="1">
    <source>
        <dbReference type="ARBA" id="ARBA00023125"/>
    </source>
</evidence>
<dbReference type="Pfam" id="PF03221">
    <property type="entry name" value="HTH_Tnp_Tc5"/>
    <property type="match status" value="1"/>
</dbReference>
<dbReference type="InterPro" id="IPR009057">
    <property type="entry name" value="Homeodomain-like_sf"/>
</dbReference>
<dbReference type="GO" id="GO:0003677">
    <property type="term" value="F:DNA binding"/>
    <property type="evidence" value="ECO:0007669"/>
    <property type="project" value="UniProtKB-KW"/>
</dbReference>
<dbReference type="GO" id="GO:0005634">
    <property type="term" value="C:nucleus"/>
    <property type="evidence" value="ECO:0007669"/>
    <property type="project" value="TreeGrafter"/>
</dbReference>
<dbReference type="AlphaFoldDB" id="A0AAV4HA24"/>
<dbReference type="EMBL" id="BMAT01008864">
    <property type="protein sequence ID" value="GFR93948.1"/>
    <property type="molecule type" value="Genomic_DNA"/>
</dbReference>
<feature type="domain" description="HTH CENPB-type" evidence="3">
    <location>
        <begin position="63"/>
        <end position="133"/>
    </location>
</feature>
<feature type="region of interest" description="Disordered" evidence="2">
    <location>
        <begin position="390"/>
        <end position="425"/>
    </location>
</feature>